<gene>
    <name evidence="15" type="ORF">DY262_18605</name>
</gene>
<name>A0A372EF21_9BURK</name>
<evidence type="ECO:0000256" key="10">
    <source>
        <dbReference type="PROSITE-ProRule" id="PRU00284"/>
    </source>
</evidence>
<keyword evidence="2" id="KW-1003">Cell membrane</keyword>
<feature type="transmembrane region" description="Helical" evidence="11">
    <location>
        <begin position="195"/>
        <end position="216"/>
    </location>
</feature>
<comment type="caution">
    <text evidence="15">The sequence shown here is derived from an EMBL/GenBank/DDBJ whole genome shotgun (WGS) entry which is preliminary data.</text>
</comment>
<evidence type="ECO:0000256" key="2">
    <source>
        <dbReference type="ARBA" id="ARBA00022475"/>
    </source>
</evidence>
<dbReference type="Pfam" id="PF08447">
    <property type="entry name" value="PAS_3"/>
    <property type="match status" value="1"/>
</dbReference>
<dbReference type="RefSeq" id="WP_116960576.1">
    <property type="nucleotide sequence ID" value="NZ_QVLS01000013.1"/>
</dbReference>
<sequence length="527" mass="56158">MRANLPVSQQEYVIPDGVTLVSTTDLQSHITYCNPAFVAVSGFSREELMGQPHNIVRHPDMPPEAFRDMWETLRSGQPWSAPVKNRRKNGDHYWVMANATPVVQNGRTVGYMSVRTKPTREQVQAAEALYARLRAERDQGQDRLSLRRGQVVQKGLSGLLRRALRPSLGRAIGGVCVALAVAGVLVGEIGARLGLVAHLVMALPLLALALLAAWALRRQTVQPLAQAVRFANTMAAGDLTSRLALRGPAEFGDLAVALNQLNVNLQAVVADVRHEIEGVQVASHQISSGNHDLSSRTEAQAGNLQQTAASMEQMNSTVAQSASTAQEAAQLAQRAAAVAREGNSAMSQVVTTMAEISRGSARIGEIIQVIDGISFQTNILALNAAVEAARAGEQGRGFAVVAGEVRHLAQRTLDAAKEIKALIEDSADQVRRGSELVHGTGQTMTQVVGAVEQVNALIGDITHATREQSSGIAQINQAVGQLDSVTQQNAAMVEQLAAAASSLQSQAEVMHQAVQVFRLQPRGSAAD</sequence>
<comment type="similarity">
    <text evidence="9">Belongs to the methyl-accepting chemotaxis (MCP) protein family.</text>
</comment>
<keyword evidence="8 11" id="KW-0472">Membrane</keyword>
<dbReference type="SMART" id="SM00091">
    <property type="entry name" value="PAS"/>
    <property type="match status" value="1"/>
</dbReference>
<dbReference type="PROSITE" id="PS50885">
    <property type="entry name" value="HAMP"/>
    <property type="match status" value="1"/>
</dbReference>
<keyword evidence="7 11" id="KW-1133">Transmembrane helix</keyword>
<dbReference type="SUPFAM" id="SSF58104">
    <property type="entry name" value="Methyl-accepting chemotaxis protein (MCP) signaling domain"/>
    <property type="match status" value="1"/>
</dbReference>
<reference evidence="15 16" key="1">
    <citation type="submission" date="2018-08" db="EMBL/GenBank/DDBJ databases">
        <title>Hydrogenophaga sp. LA-38 isolated from sludge.</title>
        <authorList>
            <person name="Im W.-T."/>
        </authorList>
    </citation>
    <scope>NUCLEOTIDE SEQUENCE [LARGE SCALE GENOMIC DNA]</scope>
    <source>
        <strain evidence="15 16">LA-38</strain>
    </source>
</reference>
<dbReference type="PROSITE" id="PS50111">
    <property type="entry name" value="CHEMOTAXIS_TRANSDUC_2"/>
    <property type="match status" value="1"/>
</dbReference>
<dbReference type="InterPro" id="IPR000014">
    <property type="entry name" value="PAS"/>
</dbReference>
<dbReference type="SUPFAM" id="SSF55785">
    <property type="entry name" value="PYP-like sensor domain (PAS domain)"/>
    <property type="match status" value="1"/>
</dbReference>
<dbReference type="InterPro" id="IPR035965">
    <property type="entry name" value="PAS-like_dom_sf"/>
</dbReference>
<keyword evidence="10" id="KW-0807">Transducer</keyword>
<evidence type="ECO:0000259" key="13">
    <source>
        <dbReference type="PROSITE" id="PS50112"/>
    </source>
</evidence>
<evidence type="ECO:0000256" key="5">
    <source>
        <dbReference type="ARBA" id="ARBA00022519"/>
    </source>
</evidence>
<evidence type="ECO:0000256" key="11">
    <source>
        <dbReference type="SAM" id="Phobius"/>
    </source>
</evidence>
<dbReference type="InterPro" id="IPR051310">
    <property type="entry name" value="MCP_chemotaxis"/>
</dbReference>
<keyword evidence="6 11" id="KW-0812">Transmembrane</keyword>
<feature type="domain" description="Methyl-accepting transducer" evidence="12">
    <location>
        <begin position="275"/>
        <end position="504"/>
    </location>
</feature>
<evidence type="ECO:0000256" key="7">
    <source>
        <dbReference type="ARBA" id="ARBA00022989"/>
    </source>
</evidence>
<dbReference type="Gene3D" id="1.10.287.950">
    <property type="entry name" value="Methyl-accepting chemotaxis protein"/>
    <property type="match status" value="1"/>
</dbReference>
<dbReference type="FunFam" id="3.30.450.20:FF:000046">
    <property type="entry name" value="Aerotaxis sensor receptor"/>
    <property type="match status" value="1"/>
</dbReference>
<organism evidence="15 16">
    <name type="scientific">Hydrogenophaga borbori</name>
    <dbReference type="NCBI Taxonomy" id="2294117"/>
    <lineage>
        <taxon>Bacteria</taxon>
        <taxon>Pseudomonadati</taxon>
        <taxon>Pseudomonadota</taxon>
        <taxon>Betaproteobacteria</taxon>
        <taxon>Burkholderiales</taxon>
        <taxon>Comamonadaceae</taxon>
        <taxon>Hydrogenophaga</taxon>
    </lineage>
</organism>
<keyword evidence="5" id="KW-0997">Cell inner membrane</keyword>
<keyword evidence="16" id="KW-1185">Reference proteome</keyword>
<proteinExistence type="inferred from homology"/>
<evidence type="ECO:0000259" key="12">
    <source>
        <dbReference type="PROSITE" id="PS50111"/>
    </source>
</evidence>
<dbReference type="Proteomes" id="UP000261931">
    <property type="component" value="Unassembled WGS sequence"/>
</dbReference>
<dbReference type="InterPro" id="IPR013655">
    <property type="entry name" value="PAS_fold_3"/>
</dbReference>
<dbReference type="Pfam" id="PF00015">
    <property type="entry name" value="MCPsignal"/>
    <property type="match status" value="1"/>
</dbReference>
<evidence type="ECO:0000256" key="4">
    <source>
        <dbReference type="ARBA" id="ARBA00022500"/>
    </source>
</evidence>
<keyword evidence="3" id="KW-0488">Methylation</keyword>
<dbReference type="GO" id="GO:0007165">
    <property type="term" value="P:signal transduction"/>
    <property type="evidence" value="ECO:0007669"/>
    <property type="project" value="UniProtKB-KW"/>
</dbReference>
<dbReference type="Pfam" id="PF00672">
    <property type="entry name" value="HAMP"/>
    <property type="match status" value="1"/>
</dbReference>
<dbReference type="FunFam" id="1.10.287.950:FF:000001">
    <property type="entry name" value="Methyl-accepting chemotaxis sensory transducer"/>
    <property type="match status" value="1"/>
</dbReference>
<dbReference type="EMBL" id="QVLS01000013">
    <property type="protein sequence ID" value="RFP77020.1"/>
    <property type="molecule type" value="Genomic_DNA"/>
</dbReference>
<evidence type="ECO:0000256" key="3">
    <source>
        <dbReference type="ARBA" id="ARBA00022481"/>
    </source>
</evidence>
<dbReference type="SMART" id="SM00283">
    <property type="entry name" value="MA"/>
    <property type="match status" value="1"/>
</dbReference>
<evidence type="ECO:0000313" key="15">
    <source>
        <dbReference type="EMBL" id="RFP77020.1"/>
    </source>
</evidence>
<feature type="transmembrane region" description="Helical" evidence="11">
    <location>
        <begin position="171"/>
        <end position="189"/>
    </location>
</feature>
<dbReference type="GO" id="GO:0004888">
    <property type="term" value="F:transmembrane signaling receptor activity"/>
    <property type="evidence" value="ECO:0007669"/>
    <property type="project" value="TreeGrafter"/>
</dbReference>
<protein>
    <submittedName>
        <fullName evidence="15">PAS domain-containing protein</fullName>
    </submittedName>
</protein>
<dbReference type="CDD" id="cd00130">
    <property type="entry name" value="PAS"/>
    <property type="match status" value="1"/>
</dbReference>
<dbReference type="AlphaFoldDB" id="A0A372EF21"/>
<dbReference type="InterPro" id="IPR003660">
    <property type="entry name" value="HAMP_dom"/>
</dbReference>
<keyword evidence="4" id="KW-0145">Chemotaxis</keyword>
<dbReference type="CDD" id="cd11386">
    <property type="entry name" value="MCP_signal"/>
    <property type="match status" value="1"/>
</dbReference>
<dbReference type="GO" id="GO:0052131">
    <property type="term" value="P:positive aerotaxis"/>
    <property type="evidence" value="ECO:0007669"/>
    <property type="project" value="UniProtKB-ARBA"/>
</dbReference>
<dbReference type="CDD" id="cd06225">
    <property type="entry name" value="HAMP"/>
    <property type="match status" value="1"/>
</dbReference>
<evidence type="ECO:0000256" key="9">
    <source>
        <dbReference type="ARBA" id="ARBA00029447"/>
    </source>
</evidence>
<dbReference type="Gene3D" id="3.30.450.20">
    <property type="entry name" value="PAS domain"/>
    <property type="match status" value="1"/>
</dbReference>
<dbReference type="PANTHER" id="PTHR43531:SF7">
    <property type="entry name" value="AEROTAXIS RECEPTOR"/>
    <property type="match status" value="1"/>
</dbReference>
<comment type="subcellular location">
    <subcellularLocation>
        <location evidence="1">Cell inner membrane</location>
        <topology evidence="1">Multi-pass membrane protein</topology>
    </subcellularLocation>
</comment>
<feature type="domain" description="HAMP" evidence="14">
    <location>
        <begin position="218"/>
        <end position="270"/>
    </location>
</feature>
<dbReference type="PANTHER" id="PTHR43531">
    <property type="entry name" value="PROTEIN ICFG"/>
    <property type="match status" value="1"/>
</dbReference>
<evidence type="ECO:0000259" key="14">
    <source>
        <dbReference type="PROSITE" id="PS50885"/>
    </source>
</evidence>
<dbReference type="GO" id="GO:0005886">
    <property type="term" value="C:plasma membrane"/>
    <property type="evidence" value="ECO:0007669"/>
    <property type="project" value="UniProtKB-SubCell"/>
</dbReference>
<dbReference type="InterPro" id="IPR004089">
    <property type="entry name" value="MCPsignal_dom"/>
</dbReference>
<evidence type="ECO:0000313" key="16">
    <source>
        <dbReference type="Proteomes" id="UP000261931"/>
    </source>
</evidence>
<dbReference type="NCBIfam" id="TIGR00229">
    <property type="entry name" value="sensory_box"/>
    <property type="match status" value="1"/>
</dbReference>
<dbReference type="PROSITE" id="PS50112">
    <property type="entry name" value="PAS"/>
    <property type="match status" value="1"/>
</dbReference>
<feature type="domain" description="PAS" evidence="13">
    <location>
        <begin position="25"/>
        <end position="76"/>
    </location>
</feature>
<evidence type="ECO:0000256" key="1">
    <source>
        <dbReference type="ARBA" id="ARBA00004429"/>
    </source>
</evidence>
<dbReference type="SMART" id="SM00304">
    <property type="entry name" value="HAMP"/>
    <property type="match status" value="1"/>
</dbReference>
<evidence type="ECO:0000256" key="8">
    <source>
        <dbReference type="ARBA" id="ARBA00023136"/>
    </source>
</evidence>
<evidence type="ECO:0000256" key="6">
    <source>
        <dbReference type="ARBA" id="ARBA00022692"/>
    </source>
</evidence>
<accession>A0A372EF21</accession>